<keyword evidence="1" id="KW-0812">Transmembrane</keyword>
<keyword evidence="1" id="KW-0472">Membrane</keyword>
<keyword evidence="1" id="KW-1133">Transmembrane helix</keyword>
<evidence type="ECO:0000313" key="2">
    <source>
        <dbReference type="EMBL" id="MEI4551233.1"/>
    </source>
</evidence>
<organism evidence="2 3">
    <name type="scientific">Pseudoalteromonas spongiae</name>
    <dbReference type="NCBI Taxonomy" id="298657"/>
    <lineage>
        <taxon>Bacteria</taxon>
        <taxon>Pseudomonadati</taxon>
        <taxon>Pseudomonadota</taxon>
        <taxon>Gammaproteobacteria</taxon>
        <taxon>Alteromonadales</taxon>
        <taxon>Pseudoalteromonadaceae</taxon>
        <taxon>Pseudoalteromonas</taxon>
    </lineage>
</organism>
<name>A0ABU8EYH8_9GAMM</name>
<sequence>MSFELISLLILIFFLLFIFFSFSMRSGWLKLSKKYKDRSEFDGVIIKNISAKFVKNIYFNGILNIGVNDKFLHLSINPFFKLFTPSLLVPLEDLSLSIEKRNSIFKFKIKFKESPDIFFCITKRNAENLGLEI</sequence>
<dbReference type="RefSeq" id="WP_336436242.1">
    <property type="nucleotide sequence ID" value="NZ_JBAWKS010000002.1"/>
</dbReference>
<dbReference type="Proteomes" id="UP001382455">
    <property type="component" value="Unassembled WGS sequence"/>
</dbReference>
<accession>A0ABU8EYH8</accession>
<evidence type="ECO:0000256" key="1">
    <source>
        <dbReference type="SAM" id="Phobius"/>
    </source>
</evidence>
<gene>
    <name evidence="2" type="ORF">WAE96_16285</name>
</gene>
<evidence type="ECO:0000313" key="3">
    <source>
        <dbReference type="Proteomes" id="UP001382455"/>
    </source>
</evidence>
<protein>
    <submittedName>
        <fullName evidence="2">Uncharacterized protein</fullName>
    </submittedName>
</protein>
<comment type="caution">
    <text evidence="2">The sequence shown here is derived from an EMBL/GenBank/DDBJ whole genome shotgun (WGS) entry which is preliminary data.</text>
</comment>
<feature type="transmembrane region" description="Helical" evidence="1">
    <location>
        <begin position="6"/>
        <end position="28"/>
    </location>
</feature>
<proteinExistence type="predicted"/>
<reference evidence="2 3" key="1">
    <citation type="submission" date="2023-12" db="EMBL/GenBank/DDBJ databases">
        <title>Friends and Foes: Symbiotic and Algicidal bacterial influence on Karenia brevis blooms.</title>
        <authorList>
            <person name="Fei C."/>
            <person name="Mohamed A.R."/>
            <person name="Booker A."/>
            <person name="Arshad M."/>
            <person name="Klass S."/>
            <person name="Ahn S."/>
            <person name="Gilbert P.M."/>
            <person name="Heil C.A."/>
            <person name="Martinez J.M."/>
            <person name="Amin S.A."/>
        </authorList>
    </citation>
    <scope>NUCLEOTIDE SEQUENCE [LARGE SCALE GENOMIC DNA]</scope>
    <source>
        <strain evidence="2 3">CE15</strain>
    </source>
</reference>
<dbReference type="EMBL" id="JBAWKS010000002">
    <property type="protein sequence ID" value="MEI4551233.1"/>
    <property type="molecule type" value="Genomic_DNA"/>
</dbReference>
<keyword evidence="3" id="KW-1185">Reference proteome</keyword>